<reference evidence="7" key="1">
    <citation type="journal article" date="2019" name="Int. J. Syst. Evol. Microbiol.">
        <title>The Global Catalogue of Microorganisms (GCM) 10K type strain sequencing project: providing services to taxonomists for standard genome sequencing and annotation.</title>
        <authorList>
            <consortium name="The Broad Institute Genomics Platform"/>
            <consortium name="The Broad Institute Genome Sequencing Center for Infectious Disease"/>
            <person name="Wu L."/>
            <person name="Ma J."/>
        </authorList>
    </citation>
    <scope>NUCLEOTIDE SEQUENCE [LARGE SCALE GENOMIC DNA]</scope>
    <source>
        <strain evidence="7">JCM 11496</strain>
    </source>
</reference>
<protein>
    <submittedName>
        <fullName evidence="6">DNA recombination protein RmuC</fullName>
    </submittedName>
</protein>
<dbReference type="EMBL" id="JBHUGA010000004">
    <property type="protein sequence ID" value="MFD1845327.1"/>
    <property type="molecule type" value="Genomic_DNA"/>
</dbReference>
<comment type="similarity">
    <text evidence="2">Belongs to the RmuC family.</text>
</comment>
<gene>
    <name evidence="6" type="ORF">ACFSFX_01780</name>
</gene>
<sequence>MDGFIVVLIVLSVLIGAILGAVGVAWAARLKVQRLAEELDDVGERLGSTNAALAAATAENRMLGTQNRELTSRSVGDQSVLRALAPVADKLTHLQSQVGILERDRVEQFGQLAEQLREARHSDAQLLSTTHSLTAALRSNSARGQWGEVQLRRVVEAAGMLPRVDFLEQATITLSAGAKDTSARPDMIVQLPGGKQLVVDAKVPLAAFLDAQELPEGSDGGDGQQVSQRELLLQQHAKALRAHIDALARKRYWQGVENTPELVVCFIPVESVLSSALRADPGLLDYAFTRNVALASPVSLLTILKGAAYSWRQDVLTEHAKELFELSRQLYDRLGTMGEHVTKLGNSLKSSVEKYNSFVGTLESRVLPTARRINDFDSASLGGSSTDPGQPSSALRVPAVESTPRLLSAPELLEDNESGSDGGRRSA</sequence>
<comment type="caution">
    <text evidence="6">The sequence shown here is derived from an EMBL/GenBank/DDBJ whole genome shotgun (WGS) entry which is preliminary data.</text>
</comment>
<dbReference type="Proteomes" id="UP001597307">
    <property type="component" value="Unassembled WGS sequence"/>
</dbReference>
<evidence type="ECO:0000313" key="7">
    <source>
        <dbReference type="Proteomes" id="UP001597307"/>
    </source>
</evidence>
<dbReference type="PANTHER" id="PTHR30563">
    <property type="entry name" value="DNA RECOMBINATION PROTEIN RMUC"/>
    <property type="match status" value="1"/>
</dbReference>
<evidence type="ECO:0000313" key="6">
    <source>
        <dbReference type="EMBL" id="MFD1845327.1"/>
    </source>
</evidence>
<organism evidence="6 7">
    <name type="scientific">Arthrobacter flavus</name>
    <dbReference type="NCBI Taxonomy" id="95172"/>
    <lineage>
        <taxon>Bacteria</taxon>
        <taxon>Bacillati</taxon>
        <taxon>Actinomycetota</taxon>
        <taxon>Actinomycetes</taxon>
        <taxon>Micrococcales</taxon>
        <taxon>Micrococcaceae</taxon>
        <taxon>Arthrobacter</taxon>
    </lineage>
</organism>
<proteinExistence type="inferred from homology"/>
<keyword evidence="4" id="KW-0233">DNA recombination</keyword>
<dbReference type="PANTHER" id="PTHR30563:SF0">
    <property type="entry name" value="DNA RECOMBINATION PROTEIN RMUC"/>
    <property type="match status" value="1"/>
</dbReference>
<evidence type="ECO:0000256" key="1">
    <source>
        <dbReference type="ARBA" id="ARBA00003416"/>
    </source>
</evidence>
<evidence type="ECO:0000256" key="2">
    <source>
        <dbReference type="ARBA" id="ARBA00009840"/>
    </source>
</evidence>
<comment type="function">
    <text evidence="1">Involved in DNA recombination.</text>
</comment>
<feature type="region of interest" description="Disordered" evidence="5">
    <location>
        <begin position="378"/>
        <end position="427"/>
    </location>
</feature>
<keyword evidence="7" id="KW-1185">Reference proteome</keyword>
<dbReference type="RefSeq" id="WP_343877388.1">
    <property type="nucleotide sequence ID" value="NZ_BAAAIJ010000004.1"/>
</dbReference>
<evidence type="ECO:0000256" key="3">
    <source>
        <dbReference type="ARBA" id="ARBA00023054"/>
    </source>
</evidence>
<accession>A0ABW4Q3V0</accession>
<evidence type="ECO:0000256" key="5">
    <source>
        <dbReference type="SAM" id="MobiDB-lite"/>
    </source>
</evidence>
<dbReference type="InterPro" id="IPR003798">
    <property type="entry name" value="DNA_recombination_RmuC"/>
</dbReference>
<dbReference type="Pfam" id="PF02646">
    <property type="entry name" value="RmuC"/>
    <property type="match status" value="1"/>
</dbReference>
<keyword evidence="3" id="KW-0175">Coiled coil</keyword>
<feature type="compositionally biased region" description="Polar residues" evidence="5">
    <location>
        <begin position="381"/>
        <end position="393"/>
    </location>
</feature>
<evidence type="ECO:0000256" key="4">
    <source>
        <dbReference type="ARBA" id="ARBA00023172"/>
    </source>
</evidence>
<name>A0ABW4Q3V0_9MICC</name>